<comment type="subcellular location">
    <subcellularLocation>
        <location evidence="5">Cell inner membrane</location>
        <topology evidence="5">Single-pass membrane protein</topology>
    </subcellularLocation>
</comment>
<dbReference type="RefSeq" id="WP_121837483.1">
    <property type="nucleotide sequence ID" value="NZ_ML014756.1"/>
</dbReference>
<evidence type="ECO:0000313" key="8">
    <source>
        <dbReference type="Proteomes" id="UP000281474"/>
    </source>
</evidence>
<dbReference type="GO" id="GO:0008653">
    <property type="term" value="P:lipopolysaccharide metabolic process"/>
    <property type="evidence" value="ECO:0007669"/>
    <property type="project" value="InterPro"/>
</dbReference>
<evidence type="ECO:0000313" key="7">
    <source>
        <dbReference type="EMBL" id="RLV61221.1"/>
    </source>
</evidence>
<gene>
    <name evidence="5" type="primary">lapA</name>
    <name evidence="7" type="ORF">D5018_02895</name>
</gene>
<dbReference type="OrthoDB" id="7064015at2"/>
<dbReference type="InterPro" id="IPR032906">
    <property type="entry name" value="LapA"/>
</dbReference>
<comment type="similarity">
    <text evidence="5">Belongs to the LapA family.</text>
</comment>
<dbReference type="AlphaFoldDB" id="A0A3L8Q0R2"/>
<keyword evidence="5" id="KW-0997">Cell inner membrane</keyword>
<keyword evidence="8" id="KW-1185">Reference proteome</keyword>
<evidence type="ECO:0000256" key="1">
    <source>
        <dbReference type="ARBA" id="ARBA00022475"/>
    </source>
</evidence>
<reference evidence="7 8" key="1">
    <citation type="submission" date="2018-09" db="EMBL/GenBank/DDBJ databases">
        <title>Phylogeny of the Shewanellaceae, and recommendation for two new genera, Pseudoshewanella and Parashewanella.</title>
        <authorList>
            <person name="Wang G."/>
        </authorList>
    </citation>
    <scope>NUCLEOTIDE SEQUENCE [LARGE SCALE GENOMIC DNA]</scope>
    <source>
        <strain evidence="7 8">C51</strain>
    </source>
</reference>
<keyword evidence="4 5" id="KW-0472">Membrane</keyword>
<proteinExistence type="inferred from homology"/>
<evidence type="ECO:0000256" key="5">
    <source>
        <dbReference type="HAMAP-Rule" id="MF_01948"/>
    </source>
</evidence>
<evidence type="ECO:0000256" key="3">
    <source>
        <dbReference type="ARBA" id="ARBA00022989"/>
    </source>
</evidence>
<sequence length="91" mass="10257">MKSFFITIVVATIFFLAFIFGARNEQMVTISYFVAQGEYRLPIVLASVFLVGFMLSWLCAAYQIIKLKVALRQANKKLAAIDQKATSEVDQ</sequence>
<dbReference type="HAMAP" id="MF_01948">
    <property type="entry name" value="LPS_assembly_LapA"/>
    <property type="match status" value="1"/>
</dbReference>
<name>A0A3L8Q0R2_9GAMM</name>
<comment type="caution">
    <text evidence="5">Lacks conserved residue(s) required for the propagation of feature annotation.</text>
</comment>
<accession>A0A3L8Q0R2</accession>
<feature type="transmembrane region" description="Helical" evidence="5">
    <location>
        <begin position="45"/>
        <end position="65"/>
    </location>
</feature>
<dbReference type="Pfam" id="PF06305">
    <property type="entry name" value="LapA_dom"/>
    <property type="match status" value="1"/>
</dbReference>
<protein>
    <recommendedName>
        <fullName evidence="5">Probable lipopolysaccharide assembly protein A</fullName>
    </recommendedName>
</protein>
<organism evidence="7 8">
    <name type="scientific">Parashewanella curva</name>
    <dbReference type="NCBI Taxonomy" id="2338552"/>
    <lineage>
        <taxon>Bacteria</taxon>
        <taxon>Pseudomonadati</taxon>
        <taxon>Pseudomonadota</taxon>
        <taxon>Gammaproteobacteria</taxon>
        <taxon>Alteromonadales</taxon>
        <taxon>Shewanellaceae</taxon>
        <taxon>Parashewanella</taxon>
    </lineage>
</organism>
<dbReference type="GO" id="GO:0005886">
    <property type="term" value="C:plasma membrane"/>
    <property type="evidence" value="ECO:0007669"/>
    <property type="project" value="UniProtKB-SubCell"/>
</dbReference>
<keyword evidence="1 5" id="KW-1003">Cell membrane</keyword>
<comment type="caution">
    <text evidence="7">The sequence shown here is derived from an EMBL/GenBank/DDBJ whole genome shotgun (WGS) entry which is preliminary data.</text>
</comment>
<dbReference type="InterPro" id="IPR010445">
    <property type="entry name" value="LapA_dom"/>
</dbReference>
<evidence type="ECO:0000256" key="4">
    <source>
        <dbReference type="ARBA" id="ARBA00023136"/>
    </source>
</evidence>
<comment type="function">
    <text evidence="5">Involved in the assembly of lipopolysaccharide (LPS).</text>
</comment>
<evidence type="ECO:0000259" key="6">
    <source>
        <dbReference type="Pfam" id="PF06305"/>
    </source>
</evidence>
<keyword evidence="3 5" id="KW-1133">Transmembrane helix</keyword>
<keyword evidence="2 5" id="KW-0812">Transmembrane</keyword>
<dbReference type="Proteomes" id="UP000281474">
    <property type="component" value="Unassembled WGS sequence"/>
</dbReference>
<feature type="domain" description="Lipopolysaccharide assembly protein A" evidence="6">
    <location>
        <begin position="24"/>
        <end position="83"/>
    </location>
</feature>
<dbReference type="EMBL" id="QZEI01000005">
    <property type="protein sequence ID" value="RLV61221.1"/>
    <property type="molecule type" value="Genomic_DNA"/>
</dbReference>
<evidence type="ECO:0000256" key="2">
    <source>
        <dbReference type="ARBA" id="ARBA00022692"/>
    </source>
</evidence>